<evidence type="ECO:0000256" key="1">
    <source>
        <dbReference type="SAM" id="MobiDB-lite"/>
    </source>
</evidence>
<dbReference type="AlphaFoldDB" id="A0A7N9CA54"/>
<dbReference type="Proteomes" id="UP000233100">
    <property type="component" value="Chromosome 8"/>
</dbReference>
<keyword evidence="3" id="KW-1185">Reference proteome</keyword>
<dbReference type="Ensembl" id="ENSMFAT00000096767.1">
    <property type="protein sequence ID" value="ENSMFAP00000046582.1"/>
    <property type="gene ID" value="ENSMFAG00000060175.1"/>
</dbReference>
<evidence type="ECO:0000313" key="2">
    <source>
        <dbReference type="Ensembl" id="ENSMFAP00000046582.1"/>
    </source>
</evidence>
<dbReference type="GeneTree" id="ENSGT00940000163244"/>
<sequence>MFEAGCSGFTPVFPALWEAEAGGSPDVRSSRPAWPTWQNPIGTKNTKVSRVWWHTPVIPATQEAEAGETLELGRRRLQGVDMPLHLSLGTRARLCLKKKKKKKK</sequence>
<reference evidence="2" key="3">
    <citation type="submission" date="2025-09" db="UniProtKB">
        <authorList>
            <consortium name="Ensembl"/>
        </authorList>
    </citation>
    <scope>IDENTIFICATION</scope>
</reference>
<reference evidence="2 3" key="1">
    <citation type="submission" date="2013-03" db="EMBL/GenBank/DDBJ databases">
        <authorList>
            <person name="Warren W."/>
            <person name="Wilson R.K."/>
        </authorList>
    </citation>
    <scope>NUCLEOTIDE SEQUENCE</scope>
</reference>
<proteinExistence type="predicted"/>
<feature type="region of interest" description="Disordered" evidence="1">
    <location>
        <begin position="22"/>
        <end position="41"/>
    </location>
</feature>
<organism evidence="2 3">
    <name type="scientific">Macaca fascicularis</name>
    <name type="common">Crab-eating macaque</name>
    <name type="synonym">Cynomolgus monkey</name>
    <dbReference type="NCBI Taxonomy" id="9541"/>
    <lineage>
        <taxon>Eukaryota</taxon>
        <taxon>Metazoa</taxon>
        <taxon>Chordata</taxon>
        <taxon>Craniata</taxon>
        <taxon>Vertebrata</taxon>
        <taxon>Euteleostomi</taxon>
        <taxon>Mammalia</taxon>
        <taxon>Eutheria</taxon>
        <taxon>Euarchontoglires</taxon>
        <taxon>Primates</taxon>
        <taxon>Haplorrhini</taxon>
        <taxon>Catarrhini</taxon>
        <taxon>Cercopithecidae</taxon>
        <taxon>Cercopithecinae</taxon>
        <taxon>Macaca</taxon>
    </lineage>
</organism>
<name>A0A7N9CA54_MACFA</name>
<reference evidence="2" key="2">
    <citation type="submission" date="2025-08" db="UniProtKB">
        <authorList>
            <consortium name="Ensembl"/>
        </authorList>
    </citation>
    <scope>IDENTIFICATION</scope>
</reference>
<accession>A0A7N9CA54</accession>
<protein>
    <submittedName>
        <fullName evidence="2">Uncharacterized protein</fullName>
    </submittedName>
</protein>
<evidence type="ECO:0000313" key="3">
    <source>
        <dbReference type="Proteomes" id="UP000233100"/>
    </source>
</evidence>